<keyword evidence="2" id="KW-0732">Signal</keyword>
<feature type="region of interest" description="Disordered" evidence="1">
    <location>
        <begin position="27"/>
        <end position="48"/>
    </location>
</feature>
<evidence type="ECO:0000256" key="1">
    <source>
        <dbReference type="SAM" id="MobiDB-lite"/>
    </source>
</evidence>
<protein>
    <submittedName>
        <fullName evidence="3">Uncharacterized protein</fullName>
    </submittedName>
</protein>
<feature type="chain" id="PRO_5009929391" evidence="2">
    <location>
        <begin position="25"/>
        <end position="91"/>
    </location>
</feature>
<dbReference type="Proteomes" id="UP000184096">
    <property type="component" value="Chromosome I"/>
</dbReference>
<evidence type="ECO:0000313" key="3">
    <source>
        <dbReference type="EMBL" id="SHN67086.1"/>
    </source>
</evidence>
<reference evidence="4" key="1">
    <citation type="submission" date="2016-11" db="EMBL/GenBank/DDBJ databases">
        <authorList>
            <person name="Varghese N."/>
            <person name="Submissions S."/>
        </authorList>
    </citation>
    <scope>NUCLEOTIDE SEQUENCE [LARGE SCALE GENOMIC DNA]</scope>
    <source>
        <strain evidence="4">GAS401</strain>
    </source>
</reference>
<dbReference type="EMBL" id="LT670849">
    <property type="protein sequence ID" value="SHN67086.1"/>
    <property type="molecule type" value="Genomic_DNA"/>
</dbReference>
<sequence>MRKQILATAAVLVLAIGATTSAMASSHKAGHGARHARNSHTVRNAESWRQGDTSYRGGFIDLGPLGITAACGSYRSKHYCGQGYSVSAWSY</sequence>
<keyword evidence="4" id="KW-1185">Reference proteome</keyword>
<accession>A0A1M7T8R0</accession>
<name>A0A1M7T8R0_9BRAD</name>
<dbReference type="AlphaFoldDB" id="A0A1M7T8R0"/>
<gene>
    <name evidence="3" type="ORF">SAMN05444170_1118</name>
</gene>
<evidence type="ECO:0000313" key="4">
    <source>
        <dbReference type="Proteomes" id="UP000184096"/>
    </source>
</evidence>
<feature type="signal peptide" evidence="2">
    <location>
        <begin position="1"/>
        <end position="24"/>
    </location>
</feature>
<proteinExistence type="predicted"/>
<feature type="compositionally biased region" description="Basic residues" evidence="1">
    <location>
        <begin position="28"/>
        <end position="40"/>
    </location>
</feature>
<organism evidence="3 4">
    <name type="scientific">Bradyrhizobium erythrophlei</name>
    <dbReference type="NCBI Taxonomy" id="1437360"/>
    <lineage>
        <taxon>Bacteria</taxon>
        <taxon>Pseudomonadati</taxon>
        <taxon>Pseudomonadota</taxon>
        <taxon>Alphaproteobacteria</taxon>
        <taxon>Hyphomicrobiales</taxon>
        <taxon>Nitrobacteraceae</taxon>
        <taxon>Bradyrhizobium</taxon>
    </lineage>
</organism>
<dbReference type="RefSeq" id="WP_072817039.1">
    <property type="nucleotide sequence ID" value="NZ_LT670849.1"/>
</dbReference>
<evidence type="ECO:0000256" key="2">
    <source>
        <dbReference type="SAM" id="SignalP"/>
    </source>
</evidence>